<dbReference type="GO" id="GO:0008270">
    <property type="term" value="F:zinc ion binding"/>
    <property type="evidence" value="ECO:0007669"/>
    <property type="project" value="UniProtKB-KW"/>
</dbReference>
<dbReference type="Pfam" id="PF10551">
    <property type="entry name" value="MULE"/>
    <property type="match status" value="1"/>
</dbReference>
<accession>A0A6G0ZFJ4</accession>
<dbReference type="Gene3D" id="2.20.25.240">
    <property type="match status" value="1"/>
</dbReference>
<evidence type="ECO:0000259" key="5">
    <source>
        <dbReference type="Pfam" id="PF10551"/>
    </source>
</evidence>
<evidence type="ECO:0000256" key="3">
    <source>
        <dbReference type="ARBA" id="ARBA00022833"/>
    </source>
</evidence>
<name>A0A6G0ZFJ4_APHCR</name>
<evidence type="ECO:0000256" key="1">
    <source>
        <dbReference type="ARBA" id="ARBA00022723"/>
    </source>
</evidence>
<keyword evidence="3" id="KW-0862">Zinc</keyword>
<dbReference type="Proteomes" id="UP000478052">
    <property type="component" value="Unassembled WGS sequence"/>
</dbReference>
<dbReference type="InterPro" id="IPR018289">
    <property type="entry name" value="MULE_transposase_dom"/>
</dbReference>
<dbReference type="OrthoDB" id="6608722at2759"/>
<feature type="domain" description="MULE transposase" evidence="5">
    <location>
        <begin position="187"/>
        <end position="281"/>
    </location>
</feature>
<comment type="caution">
    <text evidence="6">The sequence shown here is derived from an EMBL/GenBank/DDBJ whole genome shotgun (WGS) entry which is preliminary data.</text>
</comment>
<gene>
    <name evidence="6" type="ORF">FWK35_00006432</name>
</gene>
<keyword evidence="1" id="KW-0479">Metal-binding</keyword>
<organism evidence="6 7">
    <name type="scientific">Aphis craccivora</name>
    <name type="common">Cowpea aphid</name>
    <dbReference type="NCBI Taxonomy" id="307492"/>
    <lineage>
        <taxon>Eukaryota</taxon>
        <taxon>Metazoa</taxon>
        <taxon>Ecdysozoa</taxon>
        <taxon>Arthropoda</taxon>
        <taxon>Hexapoda</taxon>
        <taxon>Insecta</taxon>
        <taxon>Pterygota</taxon>
        <taxon>Neoptera</taxon>
        <taxon>Paraneoptera</taxon>
        <taxon>Hemiptera</taxon>
        <taxon>Sternorrhyncha</taxon>
        <taxon>Aphidomorpha</taxon>
        <taxon>Aphidoidea</taxon>
        <taxon>Aphididae</taxon>
        <taxon>Aphidini</taxon>
        <taxon>Aphis</taxon>
        <taxon>Aphis</taxon>
    </lineage>
</organism>
<keyword evidence="2" id="KW-0863">Zinc-finger</keyword>
<reference evidence="6 7" key="1">
    <citation type="submission" date="2019-08" db="EMBL/GenBank/DDBJ databases">
        <title>Whole genome of Aphis craccivora.</title>
        <authorList>
            <person name="Voronova N.V."/>
            <person name="Shulinski R.S."/>
            <person name="Bandarenka Y.V."/>
            <person name="Zhorov D.G."/>
            <person name="Warner D."/>
        </authorList>
    </citation>
    <scope>NUCLEOTIDE SEQUENCE [LARGE SCALE GENOMIC DNA]</scope>
    <source>
        <strain evidence="6">180601</strain>
        <tissue evidence="6">Whole Body</tissue>
    </source>
</reference>
<feature type="domain" description="FLYWCH-type" evidence="4">
    <location>
        <begin position="9"/>
        <end position="66"/>
    </location>
</feature>
<evidence type="ECO:0000313" key="6">
    <source>
        <dbReference type="EMBL" id="KAF0769552.1"/>
    </source>
</evidence>
<proteinExistence type="predicted"/>
<keyword evidence="7" id="KW-1185">Reference proteome</keyword>
<dbReference type="InterPro" id="IPR007588">
    <property type="entry name" value="Znf_FLYWCH"/>
</dbReference>
<dbReference type="EMBL" id="VUJU01000580">
    <property type="protein sequence ID" value="KAF0769552.1"/>
    <property type="molecule type" value="Genomic_DNA"/>
</dbReference>
<dbReference type="Pfam" id="PF04500">
    <property type="entry name" value="FLYWCH"/>
    <property type="match status" value="1"/>
</dbReference>
<protein>
    <recommendedName>
        <fullName evidence="8">MULE domain-containing protein</fullName>
    </recommendedName>
</protein>
<evidence type="ECO:0000256" key="2">
    <source>
        <dbReference type="ARBA" id="ARBA00022771"/>
    </source>
</evidence>
<sequence length="425" mass="49387">MASEISVIYSQRKNVLLVRNNYKYFKSKELKSGEVGWRCVQKTCKAKLFTVGIENNFSRESGTHEHENIDTNIIARQTISNGIKRKGLDYITDRPSKLIKLEIAANAVASASMLTRKDTKLIRDSISRERTRQKRPKSIAEVHEYIDNTKPMTVKGECFIVANDPLDNIIIFACDTNLNFMCDSQTLYVDGTFKYCTTFFHRLIIIHAHRNGVFVPVVFCLLPNENKEIVTAIWEILQEKCRSLNKCLQPRTLVIDFQTSIYSYVKDIFPDINIIGCRFHLSLSWWRLIESVGLIRQYENKKSKIGKWLRELFGLMFLDPNEVELYFKNYLKNNQPKDERIKKIITYLDTTYIENNATFPPTIWAKQEIILESRDDCESFHDKFGDLFTSAVDPNIAVFMKNVLAMQTDSYEQMNAADKNENEII</sequence>
<evidence type="ECO:0000313" key="7">
    <source>
        <dbReference type="Proteomes" id="UP000478052"/>
    </source>
</evidence>
<evidence type="ECO:0000259" key="4">
    <source>
        <dbReference type="Pfam" id="PF04500"/>
    </source>
</evidence>
<dbReference type="AlphaFoldDB" id="A0A6G0ZFJ4"/>
<evidence type="ECO:0008006" key="8">
    <source>
        <dbReference type="Google" id="ProtNLM"/>
    </source>
</evidence>